<keyword evidence="7" id="KW-0143">Chaperone</keyword>
<comment type="cofactor">
    <cofactor evidence="7">
        <name>Zn(2+)</name>
        <dbReference type="ChEBI" id="CHEBI:29105"/>
    </cofactor>
    <text evidence="7">Binds 2 Zn(2+) ions per monomer.</text>
</comment>
<evidence type="ECO:0000256" key="1">
    <source>
        <dbReference type="ARBA" id="ARBA00022705"/>
    </source>
</evidence>
<dbReference type="CDD" id="cd06257">
    <property type="entry name" value="DnaJ"/>
    <property type="match status" value="1"/>
</dbReference>
<dbReference type="PROSITE" id="PS51188">
    <property type="entry name" value="ZF_CR"/>
    <property type="match status" value="1"/>
</dbReference>
<dbReference type="SMART" id="SM00271">
    <property type="entry name" value="DnaJ"/>
    <property type="match status" value="1"/>
</dbReference>
<feature type="domain" description="CR-type" evidence="10">
    <location>
        <begin position="118"/>
        <end position="196"/>
    </location>
</feature>
<feature type="binding site" evidence="7">
    <location>
        <position position="184"/>
    </location>
    <ligand>
        <name>Zn(2+)</name>
        <dbReference type="ChEBI" id="CHEBI:29105"/>
        <label>1</label>
    </ligand>
</feature>
<dbReference type="CDD" id="cd10747">
    <property type="entry name" value="DnaJ_C"/>
    <property type="match status" value="1"/>
</dbReference>
<evidence type="ECO:0000256" key="3">
    <source>
        <dbReference type="ARBA" id="ARBA00022737"/>
    </source>
</evidence>
<protein>
    <recommendedName>
        <fullName evidence="7">Chaperone protein DnaJ</fullName>
    </recommendedName>
</protein>
<accession>A0A7C5EMH7</accession>
<comment type="function">
    <text evidence="7">Participates actively in the response to hyperosmotic and heat shock by preventing the aggregation of stress-denatured proteins and by disaggregating proteins, also in an autonomous, DnaK-independent fashion. Unfolded proteins bind initially to DnaJ; upon interaction with the DnaJ-bound protein, DnaK hydrolyzes its bound ATP, resulting in the formation of a stable complex. GrpE releases ADP from DnaK; ATP binding to DnaK triggers the release of the substrate protein, thus completing the reaction cycle. Several rounds of ATP-dependent interactions between DnaJ, DnaK and GrpE are required for fully efficient folding. Also involved, together with DnaK and GrpE, in the DNA replication of plasmids through activation of initiation proteins.</text>
</comment>
<keyword evidence="2 7" id="KW-0479">Metal-binding</keyword>
<evidence type="ECO:0000256" key="4">
    <source>
        <dbReference type="ARBA" id="ARBA00022771"/>
    </source>
</evidence>
<feature type="binding site" evidence="7">
    <location>
        <position position="170"/>
    </location>
    <ligand>
        <name>Zn(2+)</name>
        <dbReference type="ChEBI" id="CHEBI:29105"/>
        <label>2</label>
    </ligand>
</feature>
<comment type="similarity">
    <text evidence="7">Belongs to the DnaJ family.</text>
</comment>
<dbReference type="InterPro" id="IPR001305">
    <property type="entry name" value="HSP_DnaJ_Cys-rich_dom"/>
</dbReference>
<evidence type="ECO:0000256" key="5">
    <source>
        <dbReference type="ARBA" id="ARBA00022833"/>
    </source>
</evidence>
<dbReference type="Gene3D" id="1.10.287.110">
    <property type="entry name" value="DnaJ domain"/>
    <property type="match status" value="1"/>
</dbReference>
<dbReference type="Gene3D" id="2.60.260.20">
    <property type="entry name" value="Urease metallochaperone UreE, N-terminal domain"/>
    <property type="match status" value="2"/>
</dbReference>
<dbReference type="InterPro" id="IPR036410">
    <property type="entry name" value="HSP_DnaJ_Cys-rich_dom_sf"/>
</dbReference>
<keyword evidence="6 7" id="KW-0346">Stress response</keyword>
<dbReference type="AlphaFoldDB" id="A0A7C5EMH7"/>
<dbReference type="GO" id="GO:0008270">
    <property type="term" value="F:zinc ion binding"/>
    <property type="evidence" value="ECO:0007669"/>
    <property type="project" value="UniProtKB-UniRule"/>
</dbReference>
<dbReference type="InterPro" id="IPR008971">
    <property type="entry name" value="HSP40/DnaJ_pept-bd"/>
</dbReference>
<keyword evidence="4 7" id="KW-0863">Zinc-finger</keyword>
<evidence type="ECO:0000256" key="7">
    <source>
        <dbReference type="HAMAP-Rule" id="MF_01152"/>
    </source>
</evidence>
<evidence type="ECO:0000256" key="6">
    <source>
        <dbReference type="ARBA" id="ARBA00023016"/>
    </source>
</evidence>
<dbReference type="GO" id="GO:0005737">
    <property type="term" value="C:cytoplasm"/>
    <property type="evidence" value="ECO:0007669"/>
    <property type="project" value="UniProtKB-SubCell"/>
</dbReference>
<dbReference type="SUPFAM" id="SSF57938">
    <property type="entry name" value="DnaJ/Hsp40 cysteine-rich domain"/>
    <property type="match status" value="1"/>
</dbReference>
<dbReference type="EMBL" id="DTKJ01000054">
    <property type="protein sequence ID" value="HGZ12037.1"/>
    <property type="molecule type" value="Genomic_DNA"/>
</dbReference>
<name>A0A7C5EMH7_9BACT</name>
<proteinExistence type="inferred from homology"/>
<feature type="binding site" evidence="7">
    <location>
        <position position="131"/>
    </location>
    <ligand>
        <name>Zn(2+)</name>
        <dbReference type="ChEBI" id="CHEBI:29105"/>
        <label>1</label>
    </ligand>
</feature>
<evidence type="ECO:0000259" key="10">
    <source>
        <dbReference type="PROSITE" id="PS51188"/>
    </source>
</evidence>
<dbReference type="Pfam" id="PF01556">
    <property type="entry name" value="DnaJ_C"/>
    <property type="match status" value="1"/>
</dbReference>
<dbReference type="InterPro" id="IPR001623">
    <property type="entry name" value="DnaJ_domain"/>
</dbReference>
<dbReference type="PROSITE" id="PS50076">
    <property type="entry name" value="DNAJ_2"/>
    <property type="match status" value="1"/>
</dbReference>
<dbReference type="GO" id="GO:0031072">
    <property type="term" value="F:heat shock protein binding"/>
    <property type="evidence" value="ECO:0007669"/>
    <property type="project" value="InterPro"/>
</dbReference>
<comment type="caution">
    <text evidence="7">Lacks conserved residue(s) required for the propagation of feature annotation.</text>
</comment>
<dbReference type="SUPFAM" id="SSF46565">
    <property type="entry name" value="Chaperone J-domain"/>
    <property type="match status" value="1"/>
</dbReference>
<evidence type="ECO:0000313" key="11">
    <source>
        <dbReference type="EMBL" id="HGZ12037.1"/>
    </source>
</evidence>
<gene>
    <name evidence="7" type="primary">dnaJ</name>
    <name evidence="11" type="ORF">ENW48_07440</name>
</gene>
<feature type="binding site" evidence="7">
    <location>
        <position position="187"/>
    </location>
    <ligand>
        <name>Zn(2+)</name>
        <dbReference type="ChEBI" id="CHEBI:29105"/>
        <label>1</label>
    </ligand>
</feature>
<organism evidence="11">
    <name type="scientific">Desulfobacca acetoxidans</name>
    <dbReference type="NCBI Taxonomy" id="60893"/>
    <lineage>
        <taxon>Bacteria</taxon>
        <taxon>Pseudomonadati</taxon>
        <taxon>Thermodesulfobacteriota</taxon>
        <taxon>Desulfobaccia</taxon>
        <taxon>Desulfobaccales</taxon>
        <taxon>Desulfobaccaceae</taxon>
        <taxon>Desulfobacca</taxon>
    </lineage>
</organism>
<dbReference type="SUPFAM" id="SSF49493">
    <property type="entry name" value="HSP40/DnaJ peptide-binding domain"/>
    <property type="match status" value="2"/>
</dbReference>
<feature type="binding site" evidence="7">
    <location>
        <position position="134"/>
    </location>
    <ligand>
        <name>Zn(2+)</name>
        <dbReference type="ChEBI" id="CHEBI:29105"/>
        <label>1</label>
    </ligand>
</feature>
<evidence type="ECO:0000256" key="8">
    <source>
        <dbReference type="PROSITE-ProRule" id="PRU00546"/>
    </source>
</evidence>
<sequence length="340" mass="37912">MTIRESYRILGLSARAGWEEVRRRFRALAQEYHPDLNPDKPEAAAQFRQVLEAYETLRARLERPPVKEKKYYRRNARAKQEFFEEVFGLHPQTEPGPPLGGPDFRYDLRISFEDAFLGAEATIMVPRFVPCAHCRRRGRIPLNQPRICPDCGGRGQPLLGPGLLRSSFPCSSCQGQGIILEHPCSACQGQGYRLLSRPYHLRIPPGIEDGSRLSFACEGGESYPGGPPGNLEVVISVEPHSFFTRRGRDLYCQVNVSFAQAALGDEIRVPTLNGSVMLKIPRGTQNGCIFRFPAVPPHQAASGVVGDQIVEVVVTTPERLTLAQRHILEEVARLGRTEMG</sequence>
<reference evidence="11" key="1">
    <citation type="journal article" date="2020" name="mSystems">
        <title>Genome- and Community-Level Interaction Insights into Carbon Utilization and Element Cycling Functions of Hydrothermarchaeota in Hydrothermal Sediment.</title>
        <authorList>
            <person name="Zhou Z."/>
            <person name="Liu Y."/>
            <person name="Xu W."/>
            <person name="Pan J."/>
            <person name="Luo Z.H."/>
            <person name="Li M."/>
        </authorList>
    </citation>
    <scope>NUCLEOTIDE SEQUENCE [LARGE SCALE GENOMIC DNA]</scope>
    <source>
        <strain evidence="11">SpSt-853</strain>
    </source>
</reference>
<comment type="caution">
    <text evidence="11">The sequence shown here is derived from an EMBL/GenBank/DDBJ whole genome shotgun (WGS) entry which is preliminary data.</text>
</comment>
<keyword evidence="3 7" id="KW-0677">Repeat</keyword>
<comment type="subunit">
    <text evidence="7">Homodimer.</text>
</comment>
<feature type="binding site" evidence="7">
    <location>
        <position position="173"/>
    </location>
    <ligand>
        <name>Zn(2+)</name>
        <dbReference type="ChEBI" id="CHEBI:29105"/>
        <label>2</label>
    </ligand>
</feature>
<evidence type="ECO:0000256" key="2">
    <source>
        <dbReference type="ARBA" id="ARBA00022723"/>
    </source>
</evidence>
<dbReference type="InterPro" id="IPR012724">
    <property type="entry name" value="DnaJ"/>
</dbReference>
<dbReference type="Pfam" id="PF00226">
    <property type="entry name" value="DnaJ"/>
    <property type="match status" value="1"/>
</dbReference>
<feature type="binding site" evidence="7">
    <location>
        <position position="151"/>
    </location>
    <ligand>
        <name>Zn(2+)</name>
        <dbReference type="ChEBI" id="CHEBI:29105"/>
        <label>2</label>
    </ligand>
</feature>
<feature type="binding site" evidence="7">
    <location>
        <position position="148"/>
    </location>
    <ligand>
        <name>Zn(2+)</name>
        <dbReference type="ChEBI" id="CHEBI:29105"/>
        <label>2</label>
    </ligand>
</feature>
<keyword evidence="5 7" id="KW-0862">Zinc</keyword>
<dbReference type="CDD" id="cd10719">
    <property type="entry name" value="DnaJ_zf"/>
    <property type="match status" value="1"/>
</dbReference>
<keyword evidence="7" id="KW-0963">Cytoplasm</keyword>
<dbReference type="GO" id="GO:0042026">
    <property type="term" value="P:protein refolding"/>
    <property type="evidence" value="ECO:0007669"/>
    <property type="project" value="TreeGrafter"/>
</dbReference>
<dbReference type="HAMAP" id="MF_01152">
    <property type="entry name" value="DnaJ"/>
    <property type="match status" value="1"/>
</dbReference>
<dbReference type="PANTHER" id="PTHR43096:SF10">
    <property type="entry name" value="CHAPERONE PROTEIN DNAJ A6, CHLOROPLASTIC"/>
    <property type="match status" value="1"/>
</dbReference>
<dbReference type="GO" id="GO:0051082">
    <property type="term" value="F:unfolded protein binding"/>
    <property type="evidence" value="ECO:0007669"/>
    <property type="project" value="UniProtKB-UniRule"/>
</dbReference>
<dbReference type="GO" id="GO:0005524">
    <property type="term" value="F:ATP binding"/>
    <property type="evidence" value="ECO:0007669"/>
    <property type="project" value="InterPro"/>
</dbReference>
<dbReference type="InterPro" id="IPR036869">
    <property type="entry name" value="J_dom_sf"/>
</dbReference>
<evidence type="ECO:0000259" key="9">
    <source>
        <dbReference type="PROSITE" id="PS50076"/>
    </source>
</evidence>
<feature type="zinc finger region" description="CR-type" evidence="8">
    <location>
        <begin position="118"/>
        <end position="196"/>
    </location>
</feature>
<comment type="subcellular location">
    <subcellularLocation>
        <location evidence="7">Cytoplasm</location>
    </subcellularLocation>
</comment>
<dbReference type="PRINTS" id="PR00625">
    <property type="entry name" value="JDOMAIN"/>
</dbReference>
<dbReference type="GO" id="GO:0006260">
    <property type="term" value="P:DNA replication"/>
    <property type="evidence" value="ECO:0007669"/>
    <property type="project" value="UniProtKB-KW"/>
</dbReference>
<dbReference type="Pfam" id="PF00684">
    <property type="entry name" value="DnaJ_CXXCXGXG"/>
    <property type="match status" value="1"/>
</dbReference>
<feature type="domain" description="J" evidence="9">
    <location>
        <begin position="5"/>
        <end position="76"/>
    </location>
</feature>
<dbReference type="PANTHER" id="PTHR43096">
    <property type="entry name" value="DNAJ HOMOLOG 1, MITOCHONDRIAL-RELATED"/>
    <property type="match status" value="1"/>
</dbReference>
<dbReference type="Gene3D" id="2.10.230.10">
    <property type="entry name" value="Heat shock protein DnaJ, cysteine-rich domain"/>
    <property type="match status" value="1"/>
</dbReference>
<comment type="domain">
    <text evidence="7">The J domain is necessary and sufficient to stimulate DnaK ATPase activity. Zinc center 1 plays an important role in the autonomous, DnaK-independent chaperone activity of DnaJ. Zinc center 2 is essential for interaction with DnaK and for DnaJ activity.</text>
</comment>
<dbReference type="InterPro" id="IPR002939">
    <property type="entry name" value="DnaJ_C"/>
</dbReference>
<dbReference type="GO" id="GO:0009408">
    <property type="term" value="P:response to heat"/>
    <property type="evidence" value="ECO:0007669"/>
    <property type="project" value="InterPro"/>
</dbReference>
<keyword evidence="1 7" id="KW-0235">DNA replication</keyword>